<feature type="region of interest" description="Disordered" evidence="1">
    <location>
        <begin position="512"/>
        <end position="552"/>
    </location>
</feature>
<comment type="caution">
    <text evidence="2">The sequence shown here is derived from an EMBL/GenBank/DDBJ whole genome shotgun (WGS) entry which is preliminary data.</text>
</comment>
<accession>A0A4U0ULD6</accession>
<dbReference type="Proteomes" id="UP000310066">
    <property type="component" value="Unassembled WGS sequence"/>
</dbReference>
<protein>
    <submittedName>
        <fullName evidence="2">Uncharacterized protein</fullName>
    </submittedName>
</protein>
<proteinExistence type="predicted"/>
<dbReference type="PANTHER" id="PTHR42055:SF1">
    <property type="entry name" value="YALI0E03476P"/>
    <property type="match status" value="1"/>
</dbReference>
<reference evidence="2 3" key="1">
    <citation type="submission" date="2017-03" db="EMBL/GenBank/DDBJ databases">
        <title>Genomes of endolithic fungi from Antarctica.</title>
        <authorList>
            <person name="Coleine C."/>
            <person name="Masonjones S."/>
            <person name="Stajich J.E."/>
        </authorList>
    </citation>
    <scope>NUCLEOTIDE SEQUENCE [LARGE SCALE GENOMIC DNA]</scope>
    <source>
        <strain evidence="2 3">CCFEE 5311</strain>
    </source>
</reference>
<evidence type="ECO:0000256" key="1">
    <source>
        <dbReference type="SAM" id="MobiDB-lite"/>
    </source>
</evidence>
<dbReference type="AlphaFoldDB" id="A0A4U0ULD6"/>
<name>A0A4U0ULD6_9PEZI</name>
<evidence type="ECO:0000313" key="3">
    <source>
        <dbReference type="Proteomes" id="UP000310066"/>
    </source>
</evidence>
<gene>
    <name evidence="2" type="ORF">B0A54_13502</name>
</gene>
<dbReference type="EMBL" id="NAJP01000059">
    <property type="protein sequence ID" value="TKA36500.1"/>
    <property type="molecule type" value="Genomic_DNA"/>
</dbReference>
<dbReference type="OrthoDB" id="5312133at2759"/>
<dbReference type="PANTHER" id="PTHR42055">
    <property type="entry name" value="YALI0E03476P"/>
    <property type="match status" value="1"/>
</dbReference>
<sequence>MPRTANPCTYLPRRLQIVASLTAFVLVCIFFLGSSGPGDSDSYFNNVPYGPQIQQGAHQVVDRLPKLPKDLPHVNAPHWLNPFHGPAHKPLEQANSSSGEARWYTDFKWRNPFSSDTTLDEERAVLPPLAKRAPVYTYFESTDKDEKSKTAEQQLLQLWRRAWWAQGFRPVVLGKPEAMNNPLFRAVQGLELEPEMEKEMMRWLAWGNMGTGVLCNWLAVPMAAHDDNMLAFLRRAEYPSLTRYDGLDNGLFVGNREDIDKALKEAIASPAIKRVKSMAEAVAAETFTVDPEHSAIALYSTSTITSKYSLVAQKLDKPSTAGDGLAMLPALINSHLHMTWQNIFSSGIAVLKPLPQHTTTLIEPAIDIARNLSQCPDTPIPASCPPNRPRCKPCVSSQMLITVPPVFRNTSTLFTIATVPHPYTLTSLLHSRLDMNVKFIRRQTDRDSWVLAATKELLGTGLSSFSRLPALKDIIASEYSSARTLWLVAEMPPSRESELDLEGLDWHFGFTLPRSPMPDGKSETPVPGPERRPPPPKSEFGDGPPLSEQELSHERSLLEQAKMVLRRTGSKKAKTSAKTAKALSFMREVVEAWSLADTECWKFVRAWEARRRVERRGWEGEEERFQGKGMFGRWIDQVT</sequence>
<evidence type="ECO:0000313" key="2">
    <source>
        <dbReference type="EMBL" id="TKA36500.1"/>
    </source>
</evidence>
<organism evidence="2 3">
    <name type="scientific">Friedmanniomyces endolithicus</name>
    <dbReference type="NCBI Taxonomy" id="329885"/>
    <lineage>
        <taxon>Eukaryota</taxon>
        <taxon>Fungi</taxon>
        <taxon>Dikarya</taxon>
        <taxon>Ascomycota</taxon>
        <taxon>Pezizomycotina</taxon>
        <taxon>Dothideomycetes</taxon>
        <taxon>Dothideomycetidae</taxon>
        <taxon>Mycosphaerellales</taxon>
        <taxon>Teratosphaeriaceae</taxon>
        <taxon>Friedmanniomyces</taxon>
    </lineage>
</organism>